<protein>
    <submittedName>
        <fullName evidence="1">Uncharacterized protein</fullName>
    </submittedName>
</protein>
<accession>A0ABP4HPP3</accession>
<keyword evidence="2" id="KW-1185">Reference proteome</keyword>
<evidence type="ECO:0000313" key="1">
    <source>
        <dbReference type="EMBL" id="GAA1279381.1"/>
    </source>
</evidence>
<gene>
    <name evidence="1" type="ORF">GCM10009579_43640</name>
</gene>
<dbReference type="EMBL" id="BAAAIH010000024">
    <property type="protein sequence ID" value="GAA1279381.1"/>
    <property type="molecule type" value="Genomic_DNA"/>
</dbReference>
<sequence length="102" mass="10340">MAGAVPGAVPDEAPGAALGVAFAGVPRVASVPSATAHTAAAVRNRVRRVPGRPVVLCMTLLLLGWGSQKEMAAARPFLQRAATGHSGVFSCRSVHSELTVAV</sequence>
<reference evidence="2" key="1">
    <citation type="journal article" date="2019" name="Int. J. Syst. Evol. Microbiol.">
        <title>The Global Catalogue of Microorganisms (GCM) 10K type strain sequencing project: providing services to taxonomists for standard genome sequencing and annotation.</title>
        <authorList>
            <consortium name="The Broad Institute Genomics Platform"/>
            <consortium name="The Broad Institute Genome Sequencing Center for Infectious Disease"/>
            <person name="Wu L."/>
            <person name="Ma J."/>
        </authorList>
    </citation>
    <scope>NUCLEOTIDE SEQUENCE [LARGE SCALE GENOMIC DNA]</scope>
    <source>
        <strain evidence="2">JCM 11448</strain>
    </source>
</reference>
<name>A0ABP4HPP3_9ACTN</name>
<dbReference type="Proteomes" id="UP001500282">
    <property type="component" value="Unassembled WGS sequence"/>
</dbReference>
<comment type="caution">
    <text evidence="1">The sequence shown here is derived from an EMBL/GenBank/DDBJ whole genome shotgun (WGS) entry which is preliminary data.</text>
</comment>
<organism evidence="1 2">
    <name type="scientific">Streptomyces javensis</name>
    <dbReference type="NCBI Taxonomy" id="114698"/>
    <lineage>
        <taxon>Bacteria</taxon>
        <taxon>Bacillati</taxon>
        <taxon>Actinomycetota</taxon>
        <taxon>Actinomycetes</taxon>
        <taxon>Kitasatosporales</taxon>
        <taxon>Streptomycetaceae</taxon>
        <taxon>Streptomyces</taxon>
        <taxon>Streptomyces violaceusniger group</taxon>
    </lineage>
</organism>
<proteinExistence type="predicted"/>
<evidence type="ECO:0000313" key="2">
    <source>
        <dbReference type="Proteomes" id="UP001500282"/>
    </source>
</evidence>